<dbReference type="Proteomes" id="UP000321816">
    <property type="component" value="Chromosome"/>
</dbReference>
<keyword evidence="4 10" id="KW-0812">Transmembrane</keyword>
<gene>
    <name evidence="12" type="ORF">FTX54_008795</name>
</gene>
<dbReference type="GO" id="GO:0043190">
    <property type="term" value="C:ATP-binding cassette (ABC) transporter complex"/>
    <property type="evidence" value="ECO:0007669"/>
    <property type="project" value="InterPro"/>
</dbReference>
<keyword evidence="5" id="KW-0029">Amino-acid transport</keyword>
<organism evidence="12 13">
    <name type="scientific">Alkalicoccus halolimnae</name>
    <dbReference type="NCBI Taxonomy" id="1667239"/>
    <lineage>
        <taxon>Bacteria</taxon>
        <taxon>Bacillati</taxon>
        <taxon>Bacillota</taxon>
        <taxon>Bacilli</taxon>
        <taxon>Bacillales</taxon>
        <taxon>Bacillaceae</taxon>
        <taxon>Alkalicoccus</taxon>
    </lineage>
</organism>
<protein>
    <submittedName>
        <fullName evidence="12">ABC transporter permease/substrate-binding protein</fullName>
    </submittedName>
</protein>
<feature type="transmembrane region" description="Helical" evidence="10">
    <location>
        <begin position="31"/>
        <end position="50"/>
    </location>
</feature>
<dbReference type="InterPro" id="IPR000515">
    <property type="entry name" value="MetI-like"/>
</dbReference>
<feature type="transmembrane region" description="Helical" evidence="10">
    <location>
        <begin position="182"/>
        <end position="202"/>
    </location>
</feature>
<proteinExistence type="inferred from homology"/>
<dbReference type="Pfam" id="PF00528">
    <property type="entry name" value="BPD_transp_1"/>
    <property type="match status" value="1"/>
</dbReference>
<evidence type="ECO:0000256" key="7">
    <source>
        <dbReference type="ARBA" id="ARBA00023136"/>
    </source>
</evidence>
<dbReference type="GO" id="GO:0031460">
    <property type="term" value="P:glycine betaine transport"/>
    <property type="evidence" value="ECO:0007669"/>
    <property type="project" value="TreeGrafter"/>
</dbReference>
<dbReference type="SUPFAM" id="SSF161098">
    <property type="entry name" value="MetI-like"/>
    <property type="match status" value="1"/>
</dbReference>
<evidence type="ECO:0000256" key="2">
    <source>
        <dbReference type="ARBA" id="ARBA00007069"/>
    </source>
</evidence>
<dbReference type="Gene3D" id="3.40.190.10">
    <property type="entry name" value="Periplasmic binding protein-like II"/>
    <property type="match status" value="1"/>
</dbReference>
<name>A0A5C7FPG7_9BACI</name>
<comment type="similarity">
    <text evidence="9">In the N-terminal section; belongs to the binding-protein-dependent transport system permease family.</text>
</comment>
<reference evidence="12 13" key="1">
    <citation type="submission" date="2024-01" db="EMBL/GenBank/DDBJ databases">
        <title>Complete Genome Sequence of Alkalicoccus halolimnae BZ-SZ-XJ29T, a Moderately Halophilic Bacterium Isolated from a Salt Lake.</title>
        <authorList>
            <person name="Zhao B."/>
        </authorList>
    </citation>
    <scope>NUCLEOTIDE SEQUENCE [LARGE SCALE GENOMIC DNA]</scope>
    <source>
        <strain evidence="12 13">BZ-SZ-XJ29</strain>
    </source>
</reference>
<evidence type="ECO:0000256" key="8">
    <source>
        <dbReference type="ARBA" id="ARBA00035642"/>
    </source>
</evidence>
<dbReference type="InterPro" id="IPR007210">
    <property type="entry name" value="ABC_Gly_betaine_transp_sub-bd"/>
</dbReference>
<feature type="transmembrane region" description="Helical" evidence="10">
    <location>
        <begin position="214"/>
        <end position="234"/>
    </location>
</feature>
<evidence type="ECO:0000256" key="5">
    <source>
        <dbReference type="ARBA" id="ARBA00022970"/>
    </source>
</evidence>
<keyword evidence="7 10" id="KW-0472">Membrane</keyword>
<dbReference type="OrthoDB" id="9801163at2"/>
<dbReference type="InterPro" id="IPR051204">
    <property type="entry name" value="ABC_transp_perm/SBD"/>
</dbReference>
<dbReference type="PANTHER" id="PTHR30177:SF4">
    <property type="entry name" value="OSMOPROTECTANT IMPORT PERMEASE PROTEIN OSMW"/>
    <property type="match status" value="1"/>
</dbReference>
<evidence type="ECO:0000256" key="6">
    <source>
        <dbReference type="ARBA" id="ARBA00022989"/>
    </source>
</evidence>
<feature type="transmembrane region" description="Helical" evidence="10">
    <location>
        <begin position="70"/>
        <end position="97"/>
    </location>
</feature>
<evidence type="ECO:0000256" key="3">
    <source>
        <dbReference type="ARBA" id="ARBA00022448"/>
    </source>
</evidence>
<dbReference type="Gene3D" id="1.10.3720.10">
    <property type="entry name" value="MetI-like"/>
    <property type="match status" value="1"/>
</dbReference>
<feature type="transmembrane region" description="Helical" evidence="10">
    <location>
        <begin position="137"/>
        <end position="162"/>
    </location>
</feature>
<dbReference type="InterPro" id="IPR058089">
    <property type="entry name" value="EgtUBC_SBD"/>
</dbReference>
<keyword evidence="6 10" id="KW-1133">Transmembrane helix</keyword>
<dbReference type="GO" id="GO:0006865">
    <property type="term" value="P:amino acid transport"/>
    <property type="evidence" value="ECO:0007669"/>
    <property type="project" value="UniProtKB-KW"/>
</dbReference>
<dbReference type="CDD" id="cd13610">
    <property type="entry name" value="PBP2_ChoS"/>
    <property type="match status" value="1"/>
</dbReference>
<evidence type="ECO:0000256" key="1">
    <source>
        <dbReference type="ARBA" id="ARBA00004651"/>
    </source>
</evidence>
<dbReference type="FunFam" id="1.10.3720.10:FF:000001">
    <property type="entry name" value="Glycine betaine ABC transporter, permease"/>
    <property type="match status" value="1"/>
</dbReference>
<dbReference type="SUPFAM" id="SSF53850">
    <property type="entry name" value="Periplasmic binding protein-like II"/>
    <property type="match status" value="1"/>
</dbReference>
<feature type="domain" description="ABC transmembrane type-1" evidence="11">
    <location>
        <begin position="23"/>
        <end position="202"/>
    </location>
</feature>
<keyword evidence="13" id="KW-1185">Reference proteome</keyword>
<evidence type="ECO:0000313" key="12">
    <source>
        <dbReference type="EMBL" id="WWD78538.1"/>
    </source>
</evidence>
<dbReference type="Pfam" id="PF04069">
    <property type="entry name" value="OpuAC"/>
    <property type="match status" value="1"/>
</dbReference>
<evidence type="ECO:0000256" key="9">
    <source>
        <dbReference type="ARBA" id="ARBA00035652"/>
    </source>
</evidence>
<dbReference type="KEGG" id="ahal:FTX54_008795"/>
<evidence type="ECO:0000256" key="10">
    <source>
        <dbReference type="RuleBase" id="RU363032"/>
    </source>
</evidence>
<dbReference type="AlphaFoldDB" id="A0A5C7FPG7"/>
<comment type="similarity">
    <text evidence="8">In the C-terminal section; belongs to the OsmX family.</text>
</comment>
<evidence type="ECO:0000256" key="4">
    <source>
        <dbReference type="ARBA" id="ARBA00022692"/>
    </source>
</evidence>
<dbReference type="GO" id="GO:0022857">
    <property type="term" value="F:transmembrane transporter activity"/>
    <property type="evidence" value="ECO:0007669"/>
    <property type="project" value="InterPro"/>
</dbReference>
<dbReference type="Gene3D" id="3.40.190.120">
    <property type="entry name" value="Osmoprotection protein (prox), domain 2"/>
    <property type="match status" value="1"/>
</dbReference>
<comment type="subcellular location">
    <subcellularLocation>
        <location evidence="1 10">Cell membrane</location>
        <topology evidence="1 10">Multi-pass membrane protein</topology>
    </subcellularLocation>
</comment>
<evidence type="ECO:0000259" key="11">
    <source>
        <dbReference type="PROSITE" id="PS50928"/>
    </source>
</evidence>
<comment type="similarity">
    <text evidence="2">Belongs to the binding-protein-dependent transport system permease family. CysTW subfamily.</text>
</comment>
<dbReference type="EMBL" id="CP144914">
    <property type="protein sequence ID" value="WWD78538.1"/>
    <property type="molecule type" value="Genomic_DNA"/>
</dbReference>
<keyword evidence="3 10" id="KW-0813">Transport</keyword>
<dbReference type="CDD" id="cd06261">
    <property type="entry name" value="TM_PBP2"/>
    <property type="match status" value="1"/>
</dbReference>
<evidence type="ECO:0000313" key="13">
    <source>
        <dbReference type="Proteomes" id="UP000321816"/>
    </source>
</evidence>
<accession>A0A5C7FPG7</accession>
<dbReference type="PROSITE" id="PS50928">
    <property type="entry name" value="ABC_TM1"/>
    <property type="match status" value="1"/>
</dbReference>
<dbReference type="PANTHER" id="PTHR30177">
    <property type="entry name" value="GLYCINE BETAINE/L-PROLINE TRANSPORT SYSTEM PERMEASE PROTEIN PROW"/>
    <property type="match status" value="1"/>
</dbReference>
<dbReference type="InterPro" id="IPR035906">
    <property type="entry name" value="MetI-like_sf"/>
</dbReference>
<sequence>MIFNIQSFFQLAQERSDLITTALWQHVEMSLISLLIAVFIAVPVGVFLAMNQKGAEPVIGTTAVVQTIPSLALLGFLIPFVGIGTLPAIIALSAYALMPILRNTYTGVKGVDPALTEAGRSMGMTYKQLLMKVQLPLAMPMIMAGIRTGMVLIVGTATLAALVGAGGLGDLIMTGLNRSNNYYILLGAIPAALLALFFDAVLRITEKKSSGSSIAPIFIVVGAAILLVAAPPAMQALNVADEEPEEIIIAGKIGAEPEIVINMYKLLIEEETNYEVTLEPGLGTTDIVFQATLNEDIDGYFEFTGTAITTLLDEEPVSNDEREAYEQAREGMLEEYDLAFLEPMAYQNTYALAVTEETEEATGVETISDLRDYEDELTAAFTFEFADRQTDGYPALQEGYGLDINNVQTMDPGLRSEALVAGDVDVIDAYSTDSYMIRYNLTALEDDENVFPPFNGAPLFREDVLLDYPEIEPILNQLGDRISEDEMMEMNYEVDENDANAEDVARNYLVEEGLLPSDSE</sequence>
<dbReference type="RefSeq" id="WP_147802233.1">
    <property type="nucleotide sequence ID" value="NZ_CP144914.1"/>
</dbReference>